<evidence type="ECO:0000256" key="1">
    <source>
        <dbReference type="ARBA" id="ARBA00008885"/>
    </source>
</evidence>
<dbReference type="Gene3D" id="3.40.50.620">
    <property type="entry name" value="HUPs"/>
    <property type="match status" value="1"/>
</dbReference>
<keyword evidence="7" id="KW-0067">ATP-binding</keyword>
<accession>A0A1D7W1L1</accession>
<dbReference type="Pfam" id="PF01507">
    <property type="entry name" value="PAPS_reduct"/>
    <property type="match status" value="1"/>
</dbReference>
<sequence length="313" mass="35380">MRAARMSIDHTPLSTQKPLSTLDVLESEAIHIIREVAAEFEKPVLLFSGGKDSVTVLHLAAKAFWPAKIPFGLLHVDTGHNFPEILKFRDETAAHYGIDLKVAKVQDYIDDGRLRERADGTRNTLQTQPLIDAIAEGGYDAVFGGARRDEDKARAKERIFSLRDEFGQWDPSNQRPELWNLYNGRHINGEHVRVFPISNFTELDVWSYIARENIALPHLYYAHEREVFQRDGMWWSTGEFSAPRPEESVIRKTVRYRTVGDMSCTGAVESEADDIASVLAEVAVTTVTERGATRADDRISAAAMEDRKKDGYF</sequence>
<dbReference type="GO" id="GO:0005524">
    <property type="term" value="F:ATP binding"/>
    <property type="evidence" value="ECO:0007669"/>
    <property type="project" value="UniProtKB-KW"/>
</dbReference>
<evidence type="ECO:0000256" key="4">
    <source>
        <dbReference type="ARBA" id="ARBA00022679"/>
    </source>
</evidence>
<gene>
    <name evidence="10" type="ORF">BLSMQ_1183</name>
</gene>
<dbReference type="PANTHER" id="PTHR43196">
    <property type="entry name" value="SULFATE ADENYLYLTRANSFERASE SUBUNIT 2"/>
    <property type="match status" value="1"/>
</dbReference>
<evidence type="ECO:0000256" key="7">
    <source>
        <dbReference type="ARBA" id="ARBA00022840"/>
    </source>
</evidence>
<dbReference type="PANTHER" id="PTHR43196:SF1">
    <property type="entry name" value="SULFATE ADENYLYLTRANSFERASE SUBUNIT 2"/>
    <property type="match status" value="1"/>
</dbReference>
<dbReference type="SUPFAM" id="SSF52402">
    <property type="entry name" value="Adenine nucleotide alpha hydrolases-like"/>
    <property type="match status" value="1"/>
</dbReference>
<dbReference type="KEGG" id="blin:BLSMQ_1183"/>
<dbReference type="AlphaFoldDB" id="A0A1D7W1L1"/>
<evidence type="ECO:0000256" key="9">
    <source>
        <dbReference type="ARBA" id="ARBA00031812"/>
    </source>
</evidence>
<evidence type="ECO:0000313" key="11">
    <source>
        <dbReference type="Proteomes" id="UP000094793"/>
    </source>
</evidence>
<dbReference type="GO" id="GO:0004781">
    <property type="term" value="F:sulfate adenylyltransferase (ATP) activity"/>
    <property type="evidence" value="ECO:0007669"/>
    <property type="project" value="UniProtKB-EC"/>
</dbReference>
<organism evidence="10 11">
    <name type="scientific">Brevibacterium aurantiacum</name>
    <dbReference type="NCBI Taxonomy" id="273384"/>
    <lineage>
        <taxon>Bacteria</taxon>
        <taxon>Bacillati</taxon>
        <taxon>Actinomycetota</taxon>
        <taxon>Actinomycetes</taxon>
        <taxon>Micrococcales</taxon>
        <taxon>Brevibacteriaceae</taxon>
        <taxon>Brevibacterium</taxon>
    </lineage>
</organism>
<keyword evidence="5 10" id="KW-0548">Nucleotidyltransferase</keyword>
<proteinExistence type="inferred from homology"/>
<dbReference type="InterPro" id="IPR002500">
    <property type="entry name" value="PAPS_reduct_dom"/>
</dbReference>
<dbReference type="NCBIfam" id="NF009214">
    <property type="entry name" value="PRK12563.1"/>
    <property type="match status" value="1"/>
</dbReference>
<dbReference type="PATRIC" id="fig|1703.10.peg.1218"/>
<name>A0A1D7W1L1_BREAU</name>
<protein>
    <recommendedName>
        <fullName evidence="3">Sulfate adenylyltransferase subunit 2</fullName>
        <ecNumber evidence="2">2.7.7.4</ecNumber>
    </recommendedName>
    <alternativeName>
        <fullName evidence="8">ATP-sulfurylase small subunit</fullName>
    </alternativeName>
    <alternativeName>
        <fullName evidence="9">Sulfate adenylate transferase</fullName>
    </alternativeName>
</protein>
<dbReference type="Proteomes" id="UP000094793">
    <property type="component" value="Chromosome"/>
</dbReference>
<dbReference type="EMBL" id="CP017150">
    <property type="protein sequence ID" value="AOP52893.1"/>
    <property type="molecule type" value="Genomic_DNA"/>
</dbReference>
<evidence type="ECO:0000256" key="8">
    <source>
        <dbReference type="ARBA" id="ARBA00030256"/>
    </source>
</evidence>
<dbReference type="InterPro" id="IPR050128">
    <property type="entry name" value="Sulfate_adenylyltrnsfr_sub2"/>
</dbReference>
<dbReference type="NCBIfam" id="NF003587">
    <property type="entry name" value="PRK05253.1"/>
    <property type="match status" value="1"/>
</dbReference>
<dbReference type="InterPro" id="IPR014729">
    <property type="entry name" value="Rossmann-like_a/b/a_fold"/>
</dbReference>
<evidence type="ECO:0000256" key="5">
    <source>
        <dbReference type="ARBA" id="ARBA00022695"/>
    </source>
</evidence>
<reference evidence="11" key="1">
    <citation type="submission" date="2016-09" db="EMBL/GenBank/DDBJ databases">
        <title>Complete Genome Sequence of Brevibacterium linens SMQ-1335.</title>
        <authorList>
            <person name="de Melo A.G."/>
            <person name="Labrie S.J."/>
            <person name="Dumaresq J."/>
            <person name="Roberts R.J."/>
            <person name="Tremblay D.M."/>
            <person name="Moineau S."/>
        </authorList>
    </citation>
    <scope>NUCLEOTIDE SEQUENCE [LARGE SCALE GENOMIC DNA]</scope>
    <source>
        <strain evidence="11">SMQ-1335</strain>
    </source>
</reference>
<dbReference type="EC" id="2.7.7.4" evidence="2"/>
<keyword evidence="6" id="KW-0547">Nucleotide-binding</keyword>
<dbReference type="PIRSF" id="PIRSF002936">
    <property type="entry name" value="CysDAde_trans"/>
    <property type="match status" value="1"/>
</dbReference>
<evidence type="ECO:0000256" key="6">
    <source>
        <dbReference type="ARBA" id="ARBA00022741"/>
    </source>
</evidence>
<evidence type="ECO:0000313" key="10">
    <source>
        <dbReference type="EMBL" id="AOP52893.1"/>
    </source>
</evidence>
<dbReference type="OrthoDB" id="9772604at2"/>
<evidence type="ECO:0000256" key="2">
    <source>
        <dbReference type="ARBA" id="ARBA00012391"/>
    </source>
</evidence>
<keyword evidence="4 10" id="KW-0808">Transferase</keyword>
<evidence type="ECO:0000256" key="3">
    <source>
        <dbReference type="ARBA" id="ARBA00022004"/>
    </source>
</evidence>
<dbReference type="GO" id="GO:0000103">
    <property type="term" value="P:sulfate assimilation"/>
    <property type="evidence" value="ECO:0007669"/>
    <property type="project" value="InterPro"/>
</dbReference>
<dbReference type="NCBIfam" id="TIGR02039">
    <property type="entry name" value="CysD"/>
    <property type="match status" value="1"/>
</dbReference>
<dbReference type="eggNOG" id="COG0175">
    <property type="taxonomic scope" value="Bacteria"/>
</dbReference>
<comment type="similarity">
    <text evidence="1">Belongs to the PAPS reductase family. CysD subfamily.</text>
</comment>
<dbReference type="InterPro" id="IPR011784">
    <property type="entry name" value="SO4_adenylTrfase_ssu"/>
</dbReference>